<accession>A0ABP8MAS4</accession>
<evidence type="ECO:0000313" key="3">
    <source>
        <dbReference type="Proteomes" id="UP001501508"/>
    </source>
</evidence>
<dbReference type="RefSeq" id="WP_345032958.1">
    <property type="nucleotide sequence ID" value="NZ_BAABEY010000036.1"/>
</dbReference>
<evidence type="ECO:0000256" key="1">
    <source>
        <dbReference type="SAM" id="MobiDB-lite"/>
    </source>
</evidence>
<name>A0ABP8MAS4_9BACT</name>
<dbReference type="EMBL" id="BAABEY010000036">
    <property type="protein sequence ID" value="GAA4447512.1"/>
    <property type="molecule type" value="Genomic_DNA"/>
</dbReference>
<organism evidence="2 3">
    <name type="scientific">Ravibacter arvi</name>
    <dbReference type="NCBI Taxonomy" id="2051041"/>
    <lineage>
        <taxon>Bacteria</taxon>
        <taxon>Pseudomonadati</taxon>
        <taxon>Bacteroidota</taxon>
        <taxon>Cytophagia</taxon>
        <taxon>Cytophagales</taxon>
        <taxon>Spirosomataceae</taxon>
        <taxon>Ravibacter</taxon>
    </lineage>
</organism>
<feature type="region of interest" description="Disordered" evidence="1">
    <location>
        <begin position="55"/>
        <end position="92"/>
    </location>
</feature>
<proteinExistence type="predicted"/>
<protein>
    <submittedName>
        <fullName evidence="2">Uncharacterized protein</fullName>
    </submittedName>
</protein>
<feature type="compositionally biased region" description="Basic and acidic residues" evidence="1">
    <location>
        <begin position="83"/>
        <end position="92"/>
    </location>
</feature>
<feature type="compositionally biased region" description="Acidic residues" evidence="1">
    <location>
        <begin position="69"/>
        <end position="79"/>
    </location>
</feature>
<reference evidence="3" key="1">
    <citation type="journal article" date="2019" name="Int. J. Syst. Evol. Microbiol.">
        <title>The Global Catalogue of Microorganisms (GCM) 10K type strain sequencing project: providing services to taxonomists for standard genome sequencing and annotation.</title>
        <authorList>
            <consortium name="The Broad Institute Genomics Platform"/>
            <consortium name="The Broad Institute Genome Sequencing Center for Infectious Disease"/>
            <person name="Wu L."/>
            <person name="Ma J."/>
        </authorList>
    </citation>
    <scope>NUCLEOTIDE SEQUENCE [LARGE SCALE GENOMIC DNA]</scope>
    <source>
        <strain evidence="3">JCM 31920</strain>
    </source>
</reference>
<sequence length="92" mass="10487">MAKRKSTASGKKGAELPKVHKELDGFDIKINSFGEITSTFDMDKINEFLNRHVEDKKLKDREDLPGVKDDEELPDEDAPFDIFDEKSTGEEE</sequence>
<comment type="caution">
    <text evidence="2">The sequence shown here is derived from an EMBL/GenBank/DDBJ whole genome shotgun (WGS) entry which is preliminary data.</text>
</comment>
<dbReference type="Proteomes" id="UP001501508">
    <property type="component" value="Unassembled WGS sequence"/>
</dbReference>
<keyword evidence="3" id="KW-1185">Reference proteome</keyword>
<feature type="compositionally biased region" description="Basic and acidic residues" evidence="1">
    <location>
        <begin position="55"/>
        <end position="68"/>
    </location>
</feature>
<evidence type="ECO:0000313" key="2">
    <source>
        <dbReference type="EMBL" id="GAA4447512.1"/>
    </source>
</evidence>
<gene>
    <name evidence="2" type="ORF">GCM10023091_42540</name>
</gene>